<dbReference type="GO" id="GO:0008270">
    <property type="term" value="F:zinc ion binding"/>
    <property type="evidence" value="ECO:0007669"/>
    <property type="project" value="UniProtKB-KW"/>
</dbReference>
<feature type="region of interest" description="Disordered" evidence="5">
    <location>
        <begin position="588"/>
        <end position="611"/>
    </location>
</feature>
<dbReference type="InterPro" id="IPR013083">
    <property type="entry name" value="Znf_RING/FYVE/PHD"/>
</dbReference>
<dbReference type="Gene3D" id="3.30.40.10">
    <property type="entry name" value="Zinc/RING finger domain, C3HC4 (zinc finger)"/>
    <property type="match status" value="1"/>
</dbReference>
<name>A5C9X0_VITVI</name>
<dbReference type="SMART" id="SM00249">
    <property type="entry name" value="PHD"/>
    <property type="match status" value="1"/>
</dbReference>
<evidence type="ECO:0000256" key="4">
    <source>
        <dbReference type="PROSITE-ProRule" id="PRU00146"/>
    </source>
</evidence>
<dbReference type="InterPro" id="IPR019787">
    <property type="entry name" value="Znf_PHD-finger"/>
</dbReference>
<proteinExistence type="predicted"/>
<keyword evidence="3" id="KW-0862">Zinc</keyword>
<dbReference type="PROSITE" id="PS50016">
    <property type="entry name" value="ZF_PHD_2"/>
    <property type="match status" value="1"/>
</dbReference>
<sequence length="611" mass="68013">MPAAETRKCSTKYDDYGCEPVVASSAYATSGPNPLCKRRRLQKNSVVILSVEAETNEGPISTYERGTPDLEIDNLSILNCDLCSPIKCTKSLEAISSLEPVPVSNEHRRIWSNSEIVVSAISKTDFSDATQCPSSDVSDLDSSSEDHSVKHACISTLRSQELLEVLGISGNSNSSQPCKLCGHSENILNMLICDNCEEAFHATCCYPRIKMMPIDEWFCHNCSKLKSKVSLEATFLKSHCISLERATSKFDLGPIASMLKHPEKHISRVRIVVLILWMKQWKWFPQRPSVCIVQSSTLWPTGFNVEKSCMMVQENGSEGLFVESGADSSFDIESVSRAIDAKLRQAASIELLAKVHIVVETFAFKVKHTHFLFTFEFCFASLLMPVVAVCKHFQLSGLNSADEAYMKVQTNVTELHYLKFKLMTGTVHVLSAGTRPILIVLFPRYMVQVRFLPLVECPGFLGTGCDNQHSEVWVPIESLKGLVMEVVLFEDKSLVEELRELRKLRTAVMVEKCLGQNDVVTCPKPRRQQIRQCGGHIDAKVGAELSDIITSKASPPYYSVSPPIRAGNPLVQDARFLQQWGSQGAVHGTQTEGFHRATHRTQRTRSVSTMA</sequence>
<accession>A5C9X0</accession>
<evidence type="ECO:0000256" key="3">
    <source>
        <dbReference type="ARBA" id="ARBA00022833"/>
    </source>
</evidence>
<dbReference type="PROSITE" id="PS01359">
    <property type="entry name" value="ZF_PHD_1"/>
    <property type="match status" value="1"/>
</dbReference>
<dbReference type="AlphaFoldDB" id="A5C9X0"/>
<dbReference type="EMBL" id="AM487384">
    <property type="protein sequence ID" value="CAN79841.1"/>
    <property type="molecule type" value="Genomic_DNA"/>
</dbReference>
<dbReference type="Pfam" id="PF00628">
    <property type="entry name" value="PHD"/>
    <property type="match status" value="1"/>
</dbReference>
<dbReference type="SUPFAM" id="SSF57903">
    <property type="entry name" value="FYVE/PHD zinc finger"/>
    <property type="match status" value="1"/>
</dbReference>
<organism evidence="7">
    <name type="scientific">Vitis vinifera</name>
    <name type="common">Grape</name>
    <dbReference type="NCBI Taxonomy" id="29760"/>
    <lineage>
        <taxon>Eukaryota</taxon>
        <taxon>Viridiplantae</taxon>
        <taxon>Streptophyta</taxon>
        <taxon>Embryophyta</taxon>
        <taxon>Tracheophyta</taxon>
        <taxon>Spermatophyta</taxon>
        <taxon>Magnoliopsida</taxon>
        <taxon>eudicotyledons</taxon>
        <taxon>Gunneridae</taxon>
        <taxon>Pentapetalae</taxon>
        <taxon>rosids</taxon>
        <taxon>Vitales</taxon>
        <taxon>Vitaceae</taxon>
        <taxon>Viteae</taxon>
        <taxon>Vitis</taxon>
    </lineage>
</organism>
<evidence type="ECO:0000256" key="1">
    <source>
        <dbReference type="ARBA" id="ARBA00022723"/>
    </source>
</evidence>
<evidence type="ECO:0000313" key="7">
    <source>
        <dbReference type="EMBL" id="CAN79841.1"/>
    </source>
</evidence>
<dbReference type="ExpressionAtlas" id="A5C9X0">
    <property type="expression patterns" value="baseline and differential"/>
</dbReference>
<gene>
    <name evidence="7" type="ORF">VITISV_014518</name>
</gene>
<feature type="domain" description="PHD-type" evidence="6">
    <location>
        <begin position="175"/>
        <end position="225"/>
    </location>
</feature>
<dbReference type="InterPro" id="IPR011011">
    <property type="entry name" value="Znf_FYVE_PHD"/>
</dbReference>
<dbReference type="InterPro" id="IPR001965">
    <property type="entry name" value="Znf_PHD"/>
</dbReference>
<protein>
    <recommendedName>
        <fullName evidence="6">PHD-type domain-containing protein</fullName>
    </recommendedName>
</protein>
<evidence type="ECO:0000259" key="6">
    <source>
        <dbReference type="PROSITE" id="PS50016"/>
    </source>
</evidence>
<dbReference type="PANTHER" id="PTHR33384">
    <property type="entry name" value="EXPRESSED PROTEIN"/>
    <property type="match status" value="1"/>
</dbReference>
<keyword evidence="2 4" id="KW-0863">Zinc-finger</keyword>
<reference evidence="7" key="1">
    <citation type="journal article" date="2007" name="PLoS ONE">
        <title>The first genome sequence of an elite grapevine cultivar (Pinot noir Vitis vinifera L.): coping with a highly heterozygous genome.</title>
        <authorList>
            <person name="Velasco R."/>
            <person name="Zharkikh A."/>
            <person name="Troggio M."/>
            <person name="Cartwright D.A."/>
            <person name="Cestaro A."/>
            <person name="Pruss D."/>
            <person name="Pindo M."/>
            <person name="FitzGerald L.M."/>
            <person name="Vezzulli S."/>
            <person name="Reid J."/>
            <person name="Malacarne G."/>
            <person name="Iliev D."/>
            <person name="Coppola G."/>
            <person name="Wardell B."/>
            <person name="Micheletti D."/>
            <person name="Macalma T."/>
            <person name="Facci M."/>
            <person name="Mitchell J.T."/>
            <person name="Perazzolli M."/>
            <person name="Eldredge G."/>
            <person name="Gatto P."/>
            <person name="Oyzerski R."/>
            <person name="Moretto M."/>
            <person name="Gutin N."/>
            <person name="Stefanini M."/>
            <person name="Chen Y."/>
            <person name="Segala C."/>
            <person name="Davenport C."/>
            <person name="Dematte L."/>
            <person name="Mraz A."/>
            <person name="Battilana J."/>
            <person name="Stormo K."/>
            <person name="Costa F."/>
            <person name="Tao Q."/>
            <person name="Si-Ammour A."/>
            <person name="Harkins T."/>
            <person name="Lackey A."/>
            <person name="Perbost C."/>
            <person name="Taillon B."/>
            <person name="Stella A."/>
            <person name="Solovyev V."/>
            <person name="Fawcett J.A."/>
            <person name="Sterck L."/>
            <person name="Vandepoele K."/>
            <person name="Grando S.M."/>
            <person name="Toppo S."/>
            <person name="Moser C."/>
            <person name="Lanchbury J."/>
            <person name="Bogden R."/>
            <person name="Skolnick M."/>
            <person name="Sgaramella V."/>
            <person name="Bhatnagar S.K."/>
            <person name="Fontana P."/>
            <person name="Gutin A."/>
            <person name="Van de Peer Y."/>
            <person name="Salamini F."/>
            <person name="Viola R."/>
        </authorList>
    </citation>
    <scope>NUCLEOTIDE SEQUENCE</scope>
</reference>
<dbReference type="OrthoDB" id="1917254at2759"/>
<evidence type="ECO:0000256" key="5">
    <source>
        <dbReference type="SAM" id="MobiDB-lite"/>
    </source>
</evidence>
<dbReference type="InterPro" id="IPR019786">
    <property type="entry name" value="Zinc_finger_PHD-type_CS"/>
</dbReference>
<evidence type="ECO:0000256" key="2">
    <source>
        <dbReference type="ARBA" id="ARBA00022771"/>
    </source>
</evidence>
<dbReference type="PANTHER" id="PTHR33384:SF40">
    <property type="match status" value="1"/>
</dbReference>
<keyword evidence="1" id="KW-0479">Metal-binding</keyword>